<evidence type="ECO:0000313" key="1">
    <source>
        <dbReference type="EMBL" id="ESK83973.1"/>
    </source>
</evidence>
<reference evidence="1 2" key="1">
    <citation type="journal article" date="2014" name="BMC Genomics">
        <title>Genome and secretome analysis of the hemibiotrophic fungal pathogen, Moniliophthora roreri, which causes frosty pod rot disease of cacao: mechanisms of the biotrophic and necrotrophic phases.</title>
        <authorList>
            <person name="Meinhardt L.W."/>
            <person name="Costa G.G.L."/>
            <person name="Thomazella D.P.T."/>
            <person name="Teixeira P.J.P.L."/>
            <person name="Carazzolle M.F."/>
            <person name="Schuster S.C."/>
            <person name="Carlson J.E."/>
            <person name="Guiltinan M.J."/>
            <person name="Mieczkowski P."/>
            <person name="Farmer A."/>
            <person name="Ramaraj T."/>
            <person name="Crozier J."/>
            <person name="Davis R.E."/>
            <person name="Shao J."/>
            <person name="Melnick R.L."/>
            <person name="Pereira G.A.G."/>
            <person name="Bailey B.A."/>
        </authorList>
    </citation>
    <scope>NUCLEOTIDE SEQUENCE [LARGE SCALE GENOMIC DNA]</scope>
    <source>
        <strain evidence="1 2">MCA 2997</strain>
    </source>
</reference>
<accession>V2WAY9</accession>
<dbReference type="HOGENOM" id="CLU_006344_8_0_1"/>
<keyword evidence="2" id="KW-1185">Reference proteome</keyword>
<dbReference type="STRING" id="1381753.V2WAY9"/>
<name>V2WAY9_MONRO</name>
<dbReference type="KEGG" id="mrr:Moror_7504"/>
<dbReference type="EMBL" id="AWSO01001404">
    <property type="protein sequence ID" value="ESK83973.1"/>
    <property type="molecule type" value="Genomic_DNA"/>
</dbReference>
<dbReference type="OrthoDB" id="3232941at2759"/>
<proteinExistence type="predicted"/>
<dbReference type="InterPro" id="IPR041078">
    <property type="entry name" value="Plavaka"/>
</dbReference>
<dbReference type="AlphaFoldDB" id="V2WAY9"/>
<evidence type="ECO:0000313" key="2">
    <source>
        <dbReference type="Proteomes" id="UP000017559"/>
    </source>
</evidence>
<comment type="caution">
    <text evidence="1">The sequence shown here is derived from an EMBL/GenBank/DDBJ whole genome shotgun (WGS) entry which is preliminary data.</text>
</comment>
<protein>
    <submittedName>
        <fullName evidence="1">Uncharacterized protein</fullName>
    </submittedName>
</protein>
<sequence length="207" mass="23524">MRHVFSPLISAGKEGIKMVSADGAVRCVFPILASYVADFPEQCMSWTLSVIESARSTSQSFAQYFETCMKQEVSGYVFEPFWKDLPLTDIHFSITPDILHQLYQGVLRHLITWCQQILTKDELDRRIRCLSESYGVCHFKNRVSALSQISGTERKHMGKILLGCLVSSNMPKTVIVAVRTILNFIYLAQYSTHDDESLDDMMKALDV</sequence>
<dbReference type="Proteomes" id="UP000017559">
    <property type="component" value="Unassembled WGS sequence"/>
</dbReference>
<dbReference type="Pfam" id="PF18759">
    <property type="entry name" value="Plavaka"/>
    <property type="match status" value="2"/>
</dbReference>
<gene>
    <name evidence="1" type="ORF">Moror_7504</name>
</gene>
<organism evidence="1 2">
    <name type="scientific">Moniliophthora roreri (strain MCA 2997)</name>
    <name type="common">Cocoa frosty pod rot fungus</name>
    <name type="synonym">Crinipellis roreri</name>
    <dbReference type="NCBI Taxonomy" id="1381753"/>
    <lineage>
        <taxon>Eukaryota</taxon>
        <taxon>Fungi</taxon>
        <taxon>Dikarya</taxon>
        <taxon>Basidiomycota</taxon>
        <taxon>Agaricomycotina</taxon>
        <taxon>Agaricomycetes</taxon>
        <taxon>Agaricomycetidae</taxon>
        <taxon>Agaricales</taxon>
        <taxon>Marasmiineae</taxon>
        <taxon>Marasmiaceae</taxon>
        <taxon>Moniliophthora</taxon>
    </lineage>
</organism>